<reference evidence="1" key="1">
    <citation type="submission" date="2014-09" db="EMBL/GenBank/DDBJ databases">
        <authorList>
            <person name="Magalhaes I.L.F."/>
            <person name="Oliveira U."/>
            <person name="Santos F.R."/>
            <person name="Vidigal T.H.D.A."/>
            <person name="Brescovit A.D."/>
            <person name="Santos A.J."/>
        </authorList>
    </citation>
    <scope>NUCLEOTIDE SEQUENCE</scope>
    <source>
        <tissue evidence="1">Shoot tissue taken approximately 20 cm above the soil surface</tissue>
    </source>
</reference>
<accession>A0A0A9A4M4</accession>
<dbReference type="EMBL" id="GBRH01252997">
    <property type="protein sequence ID" value="JAD44898.1"/>
    <property type="molecule type" value="Transcribed_RNA"/>
</dbReference>
<organism evidence="1">
    <name type="scientific">Arundo donax</name>
    <name type="common">Giant reed</name>
    <name type="synonym">Donax arundinaceus</name>
    <dbReference type="NCBI Taxonomy" id="35708"/>
    <lineage>
        <taxon>Eukaryota</taxon>
        <taxon>Viridiplantae</taxon>
        <taxon>Streptophyta</taxon>
        <taxon>Embryophyta</taxon>
        <taxon>Tracheophyta</taxon>
        <taxon>Spermatophyta</taxon>
        <taxon>Magnoliopsida</taxon>
        <taxon>Liliopsida</taxon>
        <taxon>Poales</taxon>
        <taxon>Poaceae</taxon>
        <taxon>PACMAD clade</taxon>
        <taxon>Arundinoideae</taxon>
        <taxon>Arundineae</taxon>
        <taxon>Arundo</taxon>
    </lineage>
</organism>
<reference evidence="1" key="2">
    <citation type="journal article" date="2015" name="Data Brief">
        <title>Shoot transcriptome of the giant reed, Arundo donax.</title>
        <authorList>
            <person name="Barrero R.A."/>
            <person name="Guerrero F.D."/>
            <person name="Moolhuijzen P."/>
            <person name="Goolsby J.A."/>
            <person name="Tidwell J."/>
            <person name="Bellgard S.E."/>
            <person name="Bellgard M.I."/>
        </authorList>
    </citation>
    <scope>NUCLEOTIDE SEQUENCE</scope>
    <source>
        <tissue evidence="1">Shoot tissue taken approximately 20 cm above the soil surface</tissue>
    </source>
</reference>
<name>A0A0A9A4M4_ARUDO</name>
<dbReference type="AlphaFoldDB" id="A0A0A9A4M4"/>
<evidence type="ECO:0000313" key="1">
    <source>
        <dbReference type="EMBL" id="JAD44898.1"/>
    </source>
</evidence>
<proteinExistence type="predicted"/>
<sequence length="20" mass="2394">MLNFLRWLGVVNSIFLVLMK</sequence>
<protein>
    <submittedName>
        <fullName evidence="1">Uncharacterized protein</fullName>
    </submittedName>
</protein>